<accession>A0A4Z2E7C2</accession>
<proteinExistence type="inferred from homology"/>
<dbReference type="Gene3D" id="3.40.50.720">
    <property type="entry name" value="NAD(P)-binding Rossmann-like Domain"/>
    <property type="match status" value="1"/>
</dbReference>
<dbReference type="InterPro" id="IPR002347">
    <property type="entry name" value="SDR_fam"/>
</dbReference>
<comment type="similarity">
    <text evidence="1">Belongs to the short-chain dehydrogenases/reductases (SDR) family.</text>
</comment>
<dbReference type="PANTHER" id="PTHR43313:SF43">
    <property type="entry name" value="D-BETA-HYDROXYBUTYRATE DEHYDROGENASE, MITOCHONDRIAL"/>
    <property type="match status" value="1"/>
</dbReference>
<feature type="transmembrane region" description="Helical" evidence="2">
    <location>
        <begin position="6"/>
        <end position="24"/>
    </location>
</feature>
<dbReference type="EMBL" id="SRLO01014600">
    <property type="protein sequence ID" value="TNN24679.1"/>
    <property type="molecule type" value="Genomic_DNA"/>
</dbReference>
<dbReference type="Pfam" id="PF00106">
    <property type="entry name" value="adh_short"/>
    <property type="match status" value="1"/>
</dbReference>
<reference evidence="3 4" key="1">
    <citation type="submission" date="2019-03" db="EMBL/GenBank/DDBJ databases">
        <title>First draft genome of Liparis tanakae, snailfish: a comprehensive survey of snailfish specific genes.</title>
        <authorList>
            <person name="Kim W."/>
            <person name="Song I."/>
            <person name="Jeong J.-H."/>
            <person name="Kim D."/>
            <person name="Kim S."/>
            <person name="Ryu S."/>
            <person name="Song J.Y."/>
            <person name="Lee S.K."/>
        </authorList>
    </citation>
    <scope>NUCLEOTIDE SEQUENCE [LARGE SCALE GENOMIC DNA]</scope>
    <source>
        <tissue evidence="3">Muscle</tissue>
    </source>
</reference>
<dbReference type="GO" id="GO:0008202">
    <property type="term" value="P:steroid metabolic process"/>
    <property type="evidence" value="ECO:0007669"/>
    <property type="project" value="TreeGrafter"/>
</dbReference>
<dbReference type="Proteomes" id="UP000314294">
    <property type="component" value="Unassembled WGS sequence"/>
</dbReference>
<keyword evidence="2" id="KW-1133">Transmembrane helix</keyword>
<gene>
    <name evidence="3" type="primary">Bdh1_1</name>
    <name evidence="3" type="ORF">EYF80_065195</name>
</gene>
<evidence type="ECO:0000256" key="1">
    <source>
        <dbReference type="ARBA" id="ARBA00006484"/>
    </source>
</evidence>
<keyword evidence="2" id="KW-0472">Membrane</keyword>
<name>A0A4Z2E7C2_9TELE</name>
<keyword evidence="4" id="KW-1185">Reference proteome</keyword>
<evidence type="ECO:0000313" key="4">
    <source>
        <dbReference type="Proteomes" id="UP000314294"/>
    </source>
</evidence>
<organism evidence="3 4">
    <name type="scientific">Liparis tanakae</name>
    <name type="common">Tanaka's snailfish</name>
    <dbReference type="NCBI Taxonomy" id="230148"/>
    <lineage>
        <taxon>Eukaryota</taxon>
        <taxon>Metazoa</taxon>
        <taxon>Chordata</taxon>
        <taxon>Craniata</taxon>
        <taxon>Vertebrata</taxon>
        <taxon>Euteleostomi</taxon>
        <taxon>Actinopterygii</taxon>
        <taxon>Neopterygii</taxon>
        <taxon>Teleostei</taxon>
        <taxon>Neoteleostei</taxon>
        <taxon>Acanthomorphata</taxon>
        <taxon>Eupercaria</taxon>
        <taxon>Perciformes</taxon>
        <taxon>Cottioidei</taxon>
        <taxon>Cottales</taxon>
        <taxon>Liparidae</taxon>
        <taxon>Liparis</taxon>
    </lineage>
</organism>
<evidence type="ECO:0000313" key="3">
    <source>
        <dbReference type="EMBL" id="TNN24679.1"/>
    </source>
</evidence>
<dbReference type="GO" id="GO:0016491">
    <property type="term" value="F:oxidoreductase activity"/>
    <property type="evidence" value="ECO:0007669"/>
    <property type="project" value="TreeGrafter"/>
</dbReference>
<comment type="caution">
    <text evidence="3">The sequence shown here is derived from an EMBL/GenBank/DDBJ whole genome shotgun (WGS) entry which is preliminary data.</text>
</comment>
<dbReference type="PANTHER" id="PTHR43313">
    <property type="entry name" value="SHORT-CHAIN DEHYDROGENASE/REDUCTASE FAMILY 9C"/>
    <property type="match status" value="1"/>
</dbReference>
<dbReference type="OrthoDB" id="2102561at2759"/>
<evidence type="ECO:0000256" key="2">
    <source>
        <dbReference type="SAM" id="Phobius"/>
    </source>
</evidence>
<dbReference type="InterPro" id="IPR036291">
    <property type="entry name" value="NAD(P)-bd_dom_sf"/>
</dbReference>
<dbReference type="AlphaFoldDB" id="A0A4Z2E7C2"/>
<protein>
    <submittedName>
        <fullName evidence="3">D-beta-hydroxybutyrate dehydrogenase, mitochondrial</fullName>
    </submittedName>
</protein>
<sequence>MSAPLLVGLISGVGAVSAMLLFALSKLFSRQGGGVHVEDGRGRAVLITGCDSGFGHALALRLDRSGFVVFAGCLAPGGGGARALAAESSGSLRILQMDVTSDEDVQRAKKIVQENLPEKGLWAVVNNAGVSDWAEIEWSSVGDFQDMLDVNLFGAIRTAIAFLPLVRASRGADWFCVY</sequence>
<keyword evidence="2" id="KW-0812">Transmembrane</keyword>
<dbReference type="SUPFAM" id="SSF51735">
    <property type="entry name" value="NAD(P)-binding Rossmann-fold domains"/>
    <property type="match status" value="1"/>
</dbReference>